<comment type="caution">
    <text evidence="8">The sequence shown here is derived from an EMBL/GenBank/DDBJ whole genome shotgun (WGS) entry which is preliminary data.</text>
</comment>
<evidence type="ECO:0000256" key="4">
    <source>
        <dbReference type="ARBA" id="ARBA00023125"/>
    </source>
</evidence>
<dbReference type="PANTHER" id="PTHR48111">
    <property type="entry name" value="REGULATOR OF RPOS"/>
    <property type="match status" value="1"/>
</dbReference>
<proteinExistence type="predicted"/>
<dbReference type="GO" id="GO:0006355">
    <property type="term" value="P:regulation of DNA-templated transcription"/>
    <property type="evidence" value="ECO:0007669"/>
    <property type="project" value="TreeGrafter"/>
</dbReference>
<evidence type="ECO:0000313" key="8">
    <source>
        <dbReference type="EMBL" id="PCF97472.1"/>
    </source>
</evidence>
<dbReference type="PANTHER" id="PTHR48111:SF40">
    <property type="entry name" value="PHOSPHATE REGULON TRANSCRIPTIONAL REGULATORY PROTEIN PHOB"/>
    <property type="match status" value="1"/>
</dbReference>
<dbReference type="PROSITE" id="PS50110">
    <property type="entry name" value="RESPONSE_REGULATORY"/>
    <property type="match status" value="1"/>
</dbReference>
<dbReference type="GO" id="GO:0032993">
    <property type="term" value="C:protein-DNA complex"/>
    <property type="evidence" value="ECO:0007669"/>
    <property type="project" value="TreeGrafter"/>
</dbReference>
<evidence type="ECO:0000313" key="9">
    <source>
        <dbReference type="Proteomes" id="UP000218677"/>
    </source>
</evidence>
<dbReference type="OrthoDB" id="9800897at2"/>
<evidence type="ECO:0000256" key="3">
    <source>
        <dbReference type="ARBA" id="ARBA00023015"/>
    </source>
</evidence>
<keyword evidence="9" id="KW-1185">Reference proteome</keyword>
<sequence length="124" mass="13484">MAKVLVVDDEPNIVLSLEFLMEQAGFEVVTAEDGEQALEQVSVASPDLLLLDISLPGMSGFDVLERLRSQDATAQLPIIMLTAHGRDVEREKGMALGADDYITKPFSTQSLVEKVKALLAEDQP</sequence>
<organism evidence="8 9">
    <name type="scientific">Vreelandella nigrificans</name>
    <dbReference type="NCBI Taxonomy" id="2042704"/>
    <lineage>
        <taxon>Bacteria</taxon>
        <taxon>Pseudomonadati</taxon>
        <taxon>Pseudomonadota</taxon>
        <taxon>Gammaproteobacteria</taxon>
        <taxon>Oceanospirillales</taxon>
        <taxon>Halomonadaceae</taxon>
        <taxon>Vreelandella</taxon>
    </lineage>
</organism>
<dbReference type="Pfam" id="PF00072">
    <property type="entry name" value="Response_reg"/>
    <property type="match status" value="1"/>
</dbReference>
<keyword evidence="5" id="KW-0804">Transcription</keyword>
<dbReference type="EMBL" id="NWUX01000001">
    <property type="protein sequence ID" value="PCF97472.1"/>
    <property type="molecule type" value="Genomic_DNA"/>
</dbReference>
<dbReference type="RefSeq" id="WP_096649733.1">
    <property type="nucleotide sequence ID" value="NZ_NWUX01000001.1"/>
</dbReference>
<evidence type="ECO:0000256" key="5">
    <source>
        <dbReference type="ARBA" id="ARBA00023163"/>
    </source>
</evidence>
<name>A0A2A4HRB4_9GAMM</name>
<dbReference type="AlphaFoldDB" id="A0A2A4HRB4"/>
<keyword evidence="1 6" id="KW-0597">Phosphoprotein</keyword>
<keyword evidence="2" id="KW-0902">Two-component regulatory system</keyword>
<protein>
    <submittedName>
        <fullName evidence="8">Two-component system response regulator</fullName>
    </submittedName>
</protein>
<evidence type="ECO:0000259" key="7">
    <source>
        <dbReference type="PROSITE" id="PS50110"/>
    </source>
</evidence>
<dbReference type="GO" id="GO:0005829">
    <property type="term" value="C:cytosol"/>
    <property type="evidence" value="ECO:0007669"/>
    <property type="project" value="TreeGrafter"/>
</dbReference>
<dbReference type="InterPro" id="IPR011006">
    <property type="entry name" value="CheY-like_superfamily"/>
</dbReference>
<dbReference type="Gene3D" id="3.40.50.2300">
    <property type="match status" value="1"/>
</dbReference>
<dbReference type="InterPro" id="IPR039420">
    <property type="entry name" value="WalR-like"/>
</dbReference>
<dbReference type="GO" id="GO:0000976">
    <property type="term" value="F:transcription cis-regulatory region binding"/>
    <property type="evidence" value="ECO:0007669"/>
    <property type="project" value="TreeGrafter"/>
</dbReference>
<dbReference type="FunFam" id="3.40.50.2300:FF:000001">
    <property type="entry name" value="DNA-binding response regulator PhoB"/>
    <property type="match status" value="1"/>
</dbReference>
<dbReference type="InterPro" id="IPR001789">
    <property type="entry name" value="Sig_transdc_resp-reg_receiver"/>
</dbReference>
<feature type="modified residue" description="4-aspartylphosphate" evidence="6">
    <location>
        <position position="52"/>
    </location>
</feature>
<feature type="domain" description="Response regulatory" evidence="7">
    <location>
        <begin position="3"/>
        <end position="119"/>
    </location>
</feature>
<dbReference type="GO" id="GO:0000156">
    <property type="term" value="F:phosphorelay response regulator activity"/>
    <property type="evidence" value="ECO:0007669"/>
    <property type="project" value="TreeGrafter"/>
</dbReference>
<keyword evidence="3" id="KW-0805">Transcription regulation</keyword>
<dbReference type="Proteomes" id="UP000218677">
    <property type="component" value="Unassembled WGS sequence"/>
</dbReference>
<reference evidence="9" key="1">
    <citation type="submission" date="2017-09" db="EMBL/GenBank/DDBJ databases">
        <authorList>
            <person name="Cho G.-S."/>
            <person name="Oguntoyinbo F.A."/>
            <person name="Cnockaert M."/>
            <person name="Kabisch J."/>
            <person name="Neve H."/>
            <person name="Bockelmann W."/>
            <person name="Wenning M."/>
            <person name="Franz C.M."/>
            <person name="Vandamme P."/>
        </authorList>
    </citation>
    <scope>NUCLEOTIDE SEQUENCE [LARGE SCALE GENOMIC DNA]</scope>
    <source>
        <strain evidence="9">MBT G8648</strain>
    </source>
</reference>
<evidence type="ECO:0000256" key="2">
    <source>
        <dbReference type="ARBA" id="ARBA00023012"/>
    </source>
</evidence>
<dbReference type="SUPFAM" id="SSF52172">
    <property type="entry name" value="CheY-like"/>
    <property type="match status" value="1"/>
</dbReference>
<accession>A0A2A4HRB4</accession>
<gene>
    <name evidence="8" type="ORF">CPA45_01690</name>
</gene>
<dbReference type="SMART" id="SM00448">
    <property type="entry name" value="REC"/>
    <property type="match status" value="1"/>
</dbReference>
<keyword evidence="4" id="KW-0238">DNA-binding</keyword>
<evidence type="ECO:0000256" key="1">
    <source>
        <dbReference type="ARBA" id="ARBA00022553"/>
    </source>
</evidence>
<evidence type="ECO:0000256" key="6">
    <source>
        <dbReference type="PROSITE-ProRule" id="PRU00169"/>
    </source>
</evidence>